<dbReference type="Pfam" id="PF13511">
    <property type="entry name" value="DUF4124"/>
    <property type="match status" value="1"/>
</dbReference>
<evidence type="ECO:0000259" key="2">
    <source>
        <dbReference type="Pfam" id="PF13511"/>
    </source>
</evidence>
<reference evidence="4" key="1">
    <citation type="journal article" date="2019" name="Int. J. Syst. Evol. Microbiol.">
        <title>The Global Catalogue of Microorganisms (GCM) 10K type strain sequencing project: providing services to taxonomists for standard genome sequencing and annotation.</title>
        <authorList>
            <consortium name="The Broad Institute Genomics Platform"/>
            <consortium name="The Broad Institute Genome Sequencing Center for Infectious Disease"/>
            <person name="Wu L."/>
            <person name="Ma J."/>
        </authorList>
    </citation>
    <scope>NUCLEOTIDE SEQUENCE [LARGE SCALE GENOMIC DNA]</scope>
    <source>
        <strain evidence="4">KACC 11407</strain>
    </source>
</reference>
<evidence type="ECO:0000256" key="1">
    <source>
        <dbReference type="SAM" id="MobiDB-lite"/>
    </source>
</evidence>
<name>A0ABW0SNI2_9GAMM</name>
<dbReference type="RefSeq" id="WP_386754888.1">
    <property type="nucleotide sequence ID" value="NZ_JBHSNM010000003.1"/>
</dbReference>
<feature type="compositionally biased region" description="Basic and acidic residues" evidence="1">
    <location>
        <begin position="71"/>
        <end position="91"/>
    </location>
</feature>
<gene>
    <name evidence="3" type="ORF">ACFPN1_10375</name>
</gene>
<organism evidence="3 4">
    <name type="scientific">Lysobacter yangpyeongensis</name>
    <dbReference type="NCBI Taxonomy" id="346182"/>
    <lineage>
        <taxon>Bacteria</taxon>
        <taxon>Pseudomonadati</taxon>
        <taxon>Pseudomonadota</taxon>
        <taxon>Gammaproteobacteria</taxon>
        <taxon>Lysobacterales</taxon>
        <taxon>Lysobacteraceae</taxon>
        <taxon>Lysobacter</taxon>
    </lineage>
</organism>
<proteinExistence type="predicted"/>
<accession>A0ABW0SNI2</accession>
<comment type="caution">
    <text evidence="3">The sequence shown here is derived from an EMBL/GenBank/DDBJ whole genome shotgun (WGS) entry which is preliminary data.</text>
</comment>
<dbReference type="Proteomes" id="UP001596036">
    <property type="component" value="Unassembled WGS sequence"/>
</dbReference>
<evidence type="ECO:0000313" key="3">
    <source>
        <dbReference type="EMBL" id="MFC5570464.1"/>
    </source>
</evidence>
<protein>
    <submittedName>
        <fullName evidence="3">DUF4124 domain-containing protein</fullName>
    </submittedName>
</protein>
<evidence type="ECO:0000313" key="4">
    <source>
        <dbReference type="Proteomes" id="UP001596036"/>
    </source>
</evidence>
<dbReference type="InterPro" id="IPR025392">
    <property type="entry name" value="DUF4124"/>
</dbReference>
<dbReference type="EMBL" id="JBHSNM010000003">
    <property type="protein sequence ID" value="MFC5570464.1"/>
    <property type="molecule type" value="Genomic_DNA"/>
</dbReference>
<keyword evidence="4" id="KW-1185">Reference proteome</keyword>
<feature type="domain" description="DUF4124" evidence="2">
    <location>
        <begin position="38"/>
        <end position="77"/>
    </location>
</feature>
<sequence length="97" mass="11168">MRLGWALVCGLALGAAAWWWTTRDEREHARIEHERKAAAAAEAARPRLYRWRDDSGVLHITEQPPKGRKYQRIEREPYDGIEVHGDRRADLPDSPGP</sequence>
<feature type="region of interest" description="Disordered" evidence="1">
    <location>
        <begin position="60"/>
        <end position="97"/>
    </location>
</feature>